<evidence type="ECO:0000256" key="3">
    <source>
        <dbReference type="ARBA" id="ARBA00022705"/>
    </source>
</evidence>
<dbReference type="GO" id="GO:0006260">
    <property type="term" value="P:DNA replication"/>
    <property type="evidence" value="ECO:0007669"/>
    <property type="project" value="UniProtKB-KW"/>
</dbReference>
<dbReference type="InterPro" id="IPR010994">
    <property type="entry name" value="RuvA_2-like"/>
</dbReference>
<evidence type="ECO:0000256" key="10">
    <source>
        <dbReference type="ARBA" id="ARBA00034005"/>
    </source>
</evidence>
<dbReference type="InterPro" id="IPR036420">
    <property type="entry name" value="BRCT_dom_sf"/>
</dbReference>
<dbReference type="RefSeq" id="WP_135765968.1">
    <property type="nucleotide sequence ID" value="NZ_RQHV01000066.1"/>
</dbReference>
<evidence type="ECO:0000256" key="9">
    <source>
        <dbReference type="ARBA" id="ARBA00023204"/>
    </source>
</evidence>
<dbReference type="OrthoDB" id="9759736at2"/>
<evidence type="ECO:0000256" key="7">
    <source>
        <dbReference type="ARBA" id="ARBA00022842"/>
    </source>
</evidence>
<dbReference type="InterPro" id="IPR001679">
    <property type="entry name" value="DNA_ligase"/>
</dbReference>
<dbReference type="InterPro" id="IPR003583">
    <property type="entry name" value="Hlx-hairpin-Hlx_DNA-bd_motif"/>
</dbReference>
<dbReference type="InterPro" id="IPR004150">
    <property type="entry name" value="NAD_DNA_ligase_OB"/>
</dbReference>
<dbReference type="GO" id="GO:0006281">
    <property type="term" value="P:DNA repair"/>
    <property type="evidence" value="ECO:0007669"/>
    <property type="project" value="UniProtKB-KW"/>
</dbReference>
<keyword evidence="5 11" id="KW-0227">DNA damage</keyword>
<keyword evidence="6 11" id="KW-0862">Zinc</keyword>
<dbReference type="AlphaFoldDB" id="A0A4R9LII5"/>
<dbReference type="Gene3D" id="6.20.10.30">
    <property type="match status" value="1"/>
</dbReference>
<dbReference type="SUPFAM" id="SSF56091">
    <property type="entry name" value="DNA ligase/mRNA capping enzyme, catalytic domain"/>
    <property type="match status" value="1"/>
</dbReference>
<protein>
    <recommendedName>
        <fullName evidence="11">DNA ligase</fullName>
        <ecNumber evidence="11">6.5.1.2</ecNumber>
    </recommendedName>
    <alternativeName>
        <fullName evidence="11">Polydeoxyribonucleotide synthase [NAD(+)]</fullName>
    </alternativeName>
</protein>
<dbReference type="EC" id="6.5.1.2" evidence="11"/>
<feature type="active site" description="N6-AMP-lysine intermediate" evidence="11">
    <location>
        <position position="113"/>
    </location>
</feature>
<dbReference type="PIRSF" id="PIRSF001604">
    <property type="entry name" value="LigA"/>
    <property type="match status" value="1"/>
</dbReference>
<feature type="binding site" evidence="11">
    <location>
        <position position="111"/>
    </location>
    <ligand>
        <name>NAD(+)</name>
        <dbReference type="ChEBI" id="CHEBI:57540"/>
    </ligand>
</feature>
<evidence type="ECO:0000259" key="12">
    <source>
        <dbReference type="PROSITE" id="PS50172"/>
    </source>
</evidence>
<keyword evidence="14" id="KW-1185">Reference proteome</keyword>
<feature type="binding site" evidence="11">
    <location>
        <begin position="85"/>
        <end position="86"/>
    </location>
    <ligand>
        <name>NAD(+)</name>
        <dbReference type="ChEBI" id="CHEBI:57540"/>
    </ligand>
</feature>
<comment type="catalytic activity">
    <reaction evidence="10 11">
        <text>NAD(+) + (deoxyribonucleotide)n-3'-hydroxyl + 5'-phospho-(deoxyribonucleotide)m = (deoxyribonucleotide)n+m + AMP + beta-nicotinamide D-nucleotide.</text>
        <dbReference type="EC" id="6.5.1.2"/>
    </reaction>
</comment>
<dbReference type="Pfam" id="PF03120">
    <property type="entry name" value="OB_DNA_ligase"/>
    <property type="match status" value="1"/>
</dbReference>
<dbReference type="Gene3D" id="3.30.470.30">
    <property type="entry name" value="DNA ligase/mRNA capping enzyme"/>
    <property type="match status" value="1"/>
</dbReference>
<dbReference type="PROSITE" id="PS50172">
    <property type="entry name" value="BRCT"/>
    <property type="match status" value="1"/>
</dbReference>
<dbReference type="Gene3D" id="3.40.50.10190">
    <property type="entry name" value="BRCT domain"/>
    <property type="match status" value="1"/>
</dbReference>
<accession>A0A4R9LII5</accession>
<feature type="binding site" evidence="11">
    <location>
        <position position="304"/>
    </location>
    <ligand>
        <name>NAD(+)</name>
        <dbReference type="ChEBI" id="CHEBI:57540"/>
    </ligand>
</feature>
<dbReference type="Gene3D" id="1.10.150.20">
    <property type="entry name" value="5' to 3' exonuclease, C-terminal subdomain"/>
    <property type="match status" value="2"/>
</dbReference>
<dbReference type="Gene3D" id="1.10.287.610">
    <property type="entry name" value="Helix hairpin bin"/>
    <property type="match status" value="1"/>
</dbReference>
<organism evidence="13 14">
    <name type="scientific">Leptospira ilyithenensis</name>
    <dbReference type="NCBI Taxonomy" id="2484901"/>
    <lineage>
        <taxon>Bacteria</taxon>
        <taxon>Pseudomonadati</taxon>
        <taxon>Spirochaetota</taxon>
        <taxon>Spirochaetia</taxon>
        <taxon>Leptospirales</taxon>
        <taxon>Leptospiraceae</taxon>
        <taxon>Leptospira</taxon>
    </lineage>
</organism>
<evidence type="ECO:0000256" key="1">
    <source>
        <dbReference type="ARBA" id="ARBA00004067"/>
    </source>
</evidence>
<keyword evidence="2 11" id="KW-0436">Ligase</keyword>
<dbReference type="SMART" id="SM00292">
    <property type="entry name" value="BRCT"/>
    <property type="match status" value="1"/>
</dbReference>
<feature type="binding site" evidence="11">
    <location>
        <position position="418"/>
    </location>
    <ligand>
        <name>Zn(2+)</name>
        <dbReference type="ChEBI" id="CHEBI:29105"/>
    </ligand>
</feature>
<dbReference type="SUPFAM" id="SSF50249">
    <property type="entry name" value="Nucleic acid-binding proteins"/>
    <property type="match status" value="1"/>
</dbReference>
<dbReference type="InterPro" id="IPR013840">
    <property type="entry name" value="DNAligase_N"/>
</dbReference>
<dbReference type="Gene3D" id="2.40.50.140">
    <property type="entry name" value="Nucleic acid-binding proteins"/>
    <property type="match status" value="1"/>
</dbReference>
<evidence type="ECO:0000256" key="5">
    <source>
        <dbReference type="ARBA" id="ARBA00022763"/>
    </source>
</evidence>
<dbReference type="Pfam" id="PF00533">
    <property type="entry name" value="BRCT"/>
    <property type="match status" value="1"/>
</dbReference>
<feature type="binding site" evidence="11">
    <location>
        <position position="134"/>
    </location>
    <ligand>
        <name>NAD(+)</name>
        <dbReference type="ChEBI" id="CHEBI:57540"/>
    </ligand>
</feature>
<dbReference type="SUPFAM" id="SSF47781">
    <property type="entry name" value="RuvA domain 2-like"/>
    <property type="match status" value="1"/>
</dbReference>
<comment type="function">
    <text evidence="1 11">DNA ligase that catalyzes the formation of phosphodiester linkages between 5'-phosphoryl and 3'-hydroxyl groups in double-stranded DNA using NAD as a coenzyme and as the energy source for the reaction. It is essential for DNA replication and repair of damaged DNA.</text>
</comment>
<evidence type="ECO:0000256" key="4">
    <source>
        <dbReference type="ARBA" id="ARBA00022723"/>
    </source>
</evidence>
<dbReference type="SMART" id="SM00278">
    <property type="entry name" value="HhH1"/>
    <property type="match status" value="2"/>
</dbReference>
<feature type="binding site" evidence="11">
    <location>
        <position position="168"/>
    </location>
    <ligand>
        <name>NAD(+)</name>
        <dbReference type="ChEBI" id="CHEBI:57540"/>
    </ligand>
</feature>
<comment type="caution">
    <text evidence="13">The sequence shown here is derived from an EMBL/GenBank/DDBJ whole genome shotgun (WGS) entry which is preliminary data.</text>
</comment>
<gene>
    <name evidence="11 13" type="primary">ligA</name>
    <name evidence="13" type="ORF">EHS11_19010</name>
</gene>
<evidence type="ECO:0000256" key="2">
    <source>
        <dbReference type="ARBA" id="ARBA00022598"/>
    </source>
</evidence>
<keyword evidence="3 11" id="KW-0235">DNA replication</keyword>
<keyword evidence="7 11" id="KW-0460">Magnesium</keyword>
<dbReference type="NCBIfam" id="TIGR00575">
    <property type="entry name" value="dnlj"/>
    <property type="match status" value="1"/>
</dbReference>
<dbReference type="GO" id="GO:0003677">
    <property type="term" value="F:DNA binding"/>
    <property type="evidence" value="ECO:0007669"/>
    <property type="project" value="InterPro"/>
</dbReference>
<evidence type="ECO:0000256" key="11">
    <source>
        <dbReference type="HAMAP-Rule" id="MF_01588"/>
    </source>
</evidence>
<keyword evidence="9 11" id="KW-0234">DNA repair</keyword>
<dbReference type="Proteomes" id="UP000298264">
    <property type="component" value="Unassembled WGS sequence"/>
</dbReference>
<feature type="binding site" evidence="11">
    <location>
        <position position="280"/>
    </location>
    <ligand>
        <name>NAD(+)</name>
        <dbReference type="ChEBI" id="CHEBI:57540"/>
    </ligand>
</feature>
<keyword evidence="11" id="KW-0464">Manganese</keyword>
<dbReference type="CDD" id="cd00114">
    <property type="entry name" value="LIGANc"/>
    <property type="match status" value="1"/>
</dbReference>
<dbReference type="InterPro" id="IPR013839">
    <property type="entry name" value="DNAligase_adenylation"/>
</dbReference>
<evidence type="ECO:0000313" key="13">
    <source>
        <dbReference type="EMBL" id="TGN06446.1"/>
    </source>
</evidence>
<evidence type="ECO:0000256" key="6">
    <source>
        <dbReference type="ARBA" id="ARBA00022833"/>
    </source>
</evidence>
<feature type="binding site" evidence="11">
    <location>
        <position position="395"/>
    </location>
    <ligand>
        <name>Zn(2+)</name>
        <dbReference type="ChEBI" id="CHEBI:29105"/>
    </ligand>
</feature>
<sequence>MAPKEEDPKKRIRALTKEIKAHNERYYKNNTPTISDKEYDLLFSELKKLEENYPEFVSPNSPTKTVGSDLSSQFSKFKHQVPVLSLENTYNTEELWEWIVKTGEDELYSLEWKIDGASILLYYVDGKLENCVTRGTGGIGDVVTENVKTIKGLPHELKSGRTVTVRGEIYMNFSDFEEFNEEYGGRFANPRNLSAGSIKQKDPAEVAKRPLRIFVYDAIFGKGRKGITEHKEILKLLKEDKFPLAPDTEIIPTKQLLQHIEAFRKKKDKTGFPVDGLVIKLNSLEKRESLGETSQSPRWARAFKFDALLKDTVIEDIDFAIGRTGKITPRAKVTPTILAGTTVTYATLHNQDYINELGAGIGAKVLISKRGEIIPAVEKVISPPTQGVFQLPTECPSCKTHLEKVDDSVDFFCTNRHCPEREKNSLIFFCAKKQMNIENIGEKQIEIFYEQGLAKNLVQLYSLHKKREELLAMNRFAEKSVDNILSAIEKSKEKDFRLTLPSLGLNEAGHKVTEILIENGLDSWDKLVALAKKKNAEEELSNLHGIGPRTVQALLGHLKDKETLTLVKNLIKLGLKFKADETEKSNLQPFIDQSWCVTGSFENFQPREKALDIITKHGGRKVSSVSSKTTHLLYGPGAGSKLEKAEELGITLVNEEEFLSLLKKEGIPH</sequence>
<dbReference type="Pfam" id="PF03119">
    <property type="entry name" value="DNA_ligase_ZBD"/>
    <property type="match status" value="1"/>
</dbReference>
<dbReference type="GO" id="GO:0046872">
    <property type="term" value="F:metal ion binding"/>
    <property type="evidence" value="ECO:0007669"/>
    <property type="project" value="UniProtKB-KW"/>
</dbReference>
<keyword evidence="4 11" id="KW-0479">Metal-binding</keyword>
<evidence type="ECO:0000256" key="8">
    <source>
        <dbReference type="ARBA" id="ARBA00023027"/>
    </source>
</evidence>
<dbReference type="SUPFAM" id="SSF52113">
    <property type="entry name" value="BRCT domain"/>
    <property type="match status" value="1"/>
</dbReference>
<feature type="domain" description="BRCT" evidence="12">
    <location>
        <begin position="585"/>
        <end position="669"/>
    </location>
</feature>
<dbReference type="InterPro" id="IPR004149">
    <property type="entry name" value="Znf_DNAligase_C4"/>
</dbReference>
<dbReference type="EMBL" id="RQHV01000066">
    <property type="protein sequence ID" value="TGN06446.1"/>
    <property type="molecule type" value="Genomic_DNA"/>
</dbReference>
<evidence type="ECO:0000313" key="14">
    <source>
        <dbReference type="Proteomes" id="UP000298264"/>
    </source>
</evidence>
<keyword evidence="8 11" id="KW-0520">NAD</keyword>
<dbReference type="HAMAP" id="MF_01588">
    <property type="entry name" value="DNA_ligase_A"/>
    <property type="match status" value="1"/>
</dbReference>
<dbReference type="SMART" id="SM00532">
    <property type="entry name" value="LIGANc"/>
    <property type="match status" value="1"/>
</dbReference>
<proteinExistence type="inferred from homology"/>
<dbReference type="GO" id="GO:0003911">
    <property type="term" value="F:DNA ligase (NAD+) activity"/>
    <property type="evidence" value="ECO:0007669"/>
    <property type="project" value="UniProtKB-UniRule"/>
</dbReference>
<dbReference type="InterPro" id="IPR001357">
    <property type="entry name" value="BRCT_dom"/>
</dbReference>
<dbReference type="Pfam" id="PF01653">
    <property type="entry name" value="DNA_ligase_aden"/>
    <property type="match status" value="1"/>
</dbReference>
<feature type="binding site" evidence="11">
    <location>
        <begin position="36"/>
        <end position="40"/>
    </location>
    <ligand>
        <name>NAD(+)</name>
        <dbReference type="ChEBI" id="CHEBI:57540"/>
    </ligand>
</feature>
<dbReference type="CDD" id="cd17748">
    <property type="entry name" value="BRCT_DNA_ligase_like"/>
    <property type="match status" value="1"/>
</dbReference>
<feature type="binding site" evidence="11">
    <location>
        <position position="413"/>
    </location>
    <ligand>
        <name>Zn(2+)</name>
        <dbReference type="ChEBI" id="CHEBI:29105"/>
    </ligand>
</feature>
<dbReference type="InterPro" id="IPR012340">
    <property type="entry name" value="NA-bd_OB-fold"/>
</dbReference>
<name>A0A4R9LII5_9LEPT</name>
<comment type="cofactor">
    <cofactor evidence="11">
        <name>Mg(2+)</name>
        <dbReference type="ChEBI" id="CHEBI:18420"/>
    </cofactor>
    <cofactor evidence="11">
        <name>Mn(2+)</name>
        <dbReference type="ChEBI" id="CHEBI:29035"/>
    </cofactor>
</comment>
<comment type="similarity">
    <text evidence="11">Belongs to the NAD-dependent DNA ligase family. LigA subfamily.</text>
</comment>
<reference evidence="13" key="1">
    <citation type="journal article" date="2019" name="PLoS Negl. Trop. Dis.">
        <title>Revisiting the worldwide diversity of Leptospira species in the environment.</title>
        <authorList>
            <person name="Vincent A.T."/>
            <person name="Schiettekatte O."/>
            <person name="Bourhy P."/>
            <person name="Veyrier F.J."/>
            <person name="Picardeau M."/>
        </authorList>
    </citation>
    <scope>NUCLEOTIDE SEQUENCE [LARGE SCALE GENOMIC DNA]</scope>
    <source>
        <strain evidence="13">201400974</strain>
    </source>
</reference>
<feature type="binding site" evidence="11">
    <location>
        <position position="398"/>
    </location>
    <ligand>
        <name>Zn(2+)</name>
        <dbReference type="ChEBI" id="CHEBI:29105"/>
    </ligand>
</feature>
<dbReference type="NCBIfam" id="NF005932">
    <property type="entry name" value="PRK07956.1"/>
    <property type="match status" value="1"/>
</dbReference>